<organism evidence="9 10">
    <name type="scientific">Paracraurococcus ruber</name>
    <dbReference type="NCBI Taxonomy" id="77675"/>
    <lineage>
        <taxon>Bacteria</taxon>
        <taxon>Pseudomonadati</taxon>
        <taxon>Pseudomonadota</taxon>
        <taxon>Alphaproteobacteria</taxon>
        <taxon>Acetobacterales</taxon>
        <taxon>Roseomonadaceae</taxon>
        <taxon>Paracraurococcus</taxon>
    </lineage>
</organism>
<evidence type="ECO:0000313" key="9">
    <source>
        <dbReference type="EMBL" id="MBK1657090.1"/>
    </source>
</evidence>
<protein>
    <recommendedName>
        <fullName evidence="8">Mce/MlaD domain-containing protein</fullName>
    </recommendedName>
</protein>
<evidence type="ECO:0000256" key="5">
    <source>
        <dbReference type="ARBA" id="ARBA00022989"/>
    </source>
</evidence>
<gene>
    <name evidence="9" type="ORF">CKO45_02455</name>
</gene>
<dbReference type="Proteomes" id="UP000697995">
    <property type="component" value="Unassembled WGS sequence"/>
</dbReference>
<evidence type="ECO:0000256" key="3">
    <source>
        <dbReference type="ARBA" id="ARBA00022519"/>
    </source>
</evidence>
<reference evidence="9 10" key="1">
    <citation type="journal article" date="2020" name="Microorganisms">
        <title>Osmotic Adaptation and Compatible Solute Biosynthesis of Phototrophic Bacteria as Revealed from Genome Analyses.</title>
        <authorList>
            <person name="Imhoff J.F."/>
            <person name="Rahn T."/>
            <person name="Kunzel S."/>
            <person name="Keller A."/>
            <person name="Neulinger S.C."/>
        </authorList>
    </citation>
    <scope>NUCLEOTIDE SEQUENCE [LARGE SCALE GENOMIC DNA]</scope>
    <source>
        <strain evidence="9 10">DSM 15382</strain>
    </source>
</reference>
<keyword evidence="5 7" id="KW-1133">Transmembrane helix</keyword>
<dbReference type="PANTHER" id="PTHR30462">
    <property type="entry name" value="INTERMEMBRANE TRANSPORT PROTEIN PQIB-RELATED"/>
    <property type="match status" value="1"/>
</dbReference>
<evidence type="ECO:0000313" key="10">
    <source>
        <dbReference type="Proteomes" id="UP000697995"/>
    </source>
</evidence>
<dbReference type="InterPro" id="IPR003399">
    <property type="entry name" value="Mce/MlaD"/>
</dbReference>
<evidence type="ECO:0000256" key="4">
    <source>
        <dbReference type="ARBA" id="ARBA00022692"/>
    </source>
</evidence>
<sequence>MTPMEQPLPEARLAPRGRWSLIWLVPLVAALVAAWLAWQTLSARGPTITISFQTGDGLTAGQTKVRHKAVELGTVSAVRLADNLDHVVAELRMTRDAEPWLTDRARFWVVRPRVTAGTVSGLETLVSGAFIEMDPGQPGGAEKRAFTGLESPPGVRSGEPGRTVRLVADRIGSLASGSPIFTRDIAVGEVLGYELPDDGQGPVTLNAFIRAPYDRLVHGGTRFWNASGLAVRVGAEGVRVEVESIQAVLAGGIAFETGPEGAQEPVPASGEFRLYQSKEEARAAGYRQRIPALAYFDSATRGLAPGAPVEMLGIQIGNVTEVGLTEDLARGERPRVRVRIEIQPERFMGPNPPEPRDVPEAARRLVAGGLRARLASANLLTGQQLIALDFNPAAPPAELALEDGVPVLPSQGGGLDDLTSSLAAIAAKVNALPLDRLATDLDQALRNAAGTLEEAQGLIRQVSQGVGPAMAELPRTLARMNETLTRATALIGSAERGYGQDSSVRREAQRMLEQANDAARSIRLLADYLNRHPEALLRGRSGEALR</sequence>
<evidence type="ECO:0000259" key="8">
    <source>
        <dbReference type="Pfam" id="PF02470"/>
    </source>
</evidence>
<evidence type="ECO:0000256" key="6">
    <source>
        <dbReference type="ARBA" id="ARBA00023136"/>
    </source>
</evidence>
<comment type="caution">
    <text evidence="9">The sequence shown here is derived from an EMBL/GenBank/DDBJ whole genome shotgun (WGS) entry which is preliminary data.</text>
</comment>
<feature type="domain" description="Mce/MlaD" evidence="8">
    <location>
        <begin position="294"/>
        <end position="390"/>
    </location>
</feature>
<keyword evidence="2" id="KW-1003">Cell membrane</keyword>
<feature type="domain" description="Mce/MlaD" evidence="8">
    <location>
        <begin position="44"/>
        <end position="136"/>
    </location>
</feature>
<evidence type="ECO:0000256" key="1">
    <source>
        <dbReference type="ARBA" id="ARBA00004533"/>
    </source>
</evidence>
<keyword evidence="6 7" id="KW-0472">Membrane</keyword>
<keyword evidence="3" id="KW-0997">Cell inner membrane</keyword>
<feature type="transmembrane region" description="Helical" evidence="7">
    <location>
        <begin position="21"/>
        <end position="38"/>
    </location>
</feature>
<proteinExistence type="predicted"/>
<keyword evidence="4 7" id="KW-0812">Transmembrane</keyword>
<dbReference type="EMBL" id="NRSG01000009">
    <property type="protein sequence ID" value="MBK1657090.1"/>
    <property type="molecule type" value="Genomic_DNA"/>
</dbReference>
<evidence type="ECO:0000256" key="2">
    <source>
        <dbReference type="ARBA" id="ARBA00022475"/>
    </source>
</evidence>
<dbReference type="InterPro" id="IPR051800">
    <property type="entry name" value="PqiA-PqiB_transport"/>
</dbReference>
<name>A0ABS1CRL4_9PROT</name>
<dbReference type="PANTHER" id="PTHR30462:SF0">
    <property type="entry name" value="INTERMEMBRANE TRANSPORT PROTEIN YEBT"/>
    <property type="match status" value="1"/>
</dbReference>
<keyword evidence="10" id="KW-1185">Reference proteome</keyword>
<dbReference type="RefSeq" id="WP_133218309.1">
    <property type="nucleotide sequence ID" value="NZ_NRSG01000009.1"/>
</dbReference>
<evidence type="ECO:0000256" key="7">
    <source>
        <dbReference type="SAM" id="Phobius"/>
    </source>
</evidence>
<comment type="subcellular location">
    <subcellularLocation>
        <location evidence="1">Cell inner membrane</location>
    </subcellularLocation>
</comment>
<dbReference type="Pfam" id="PF02470">
    <property type="entry name" value="MlaD"/>
    <property type="match status" value="2"/>
</dbReference>
<accession>A0ABS1CRL4</accession>